<dbReference type="InterPro" id="IPR042104">
    <property type="entry name" value="PKS_dehydratase_sf"/>
</dbReference>
<keyword evidence="6" id="KW-0511">Multifunctional enzyme</keyword>
<evidence type="ECO:0000259" key="12">
    <source>
        <dbReference type="PROSITE" id="PS52019"/>
    </source>
</evidence>
<dbReference type="GO" id="GO:0044550">
    <property type="term" value="P:secondary metabolite biosynthetic process"/>
    <property type="evidence" value="ECO:0007669"/>
    <property type="project" value="UniProtKB-ARBA"/>
</dbReference>
<evidence type="ECO:0008006" key="15">
    <source>
        <dbReference type="Google" id="ProtNLM"/>
    </source>
</evidence>
<dbReference type="SUPFAM" id="SSF51735">
    <property type="entry name" value="NAD(P)-binding Rossmann-fold domains"/>
    <property type="match status" value="2"/>
</dbReference>
<dbReference type="InterPro" id="IPR014031">
    <property type="entry name" value="Ketoacyl_synth_C"/>
</dbReference>
<dbReference type="Pfam" id="PF08242">
    <property type="entry name" value="Methyltransf_12"/>
    <property type="match status" value="1"/>
</dbReference>
<dbReference type="CDD" id="cd00833">
    <property type="entry name" value="PKS"/>
    <property type="match status" value="1"/>
</dbReference>
<dbReference type="PROSITE" id="PS50075">
    <property type="entry name" value="CARRIER"/>
    <property type="match status" value="1"/>
</dbReference>
<dbReference type="InterPro" id="IPR009081">
    <property type="entry name" value="PP-bd_ACP"/>
</dbReference>
<feature type="region of interest" description="N-terminal hotdog fold" evidence="8">
    <location>
        <begin position="940"/>
        <end position="1076"/>
    </location>
</feature>
<evidence type="ECO:0000256" key="9">
    <source>
        <dbReference type="SAM" id="MobiDB-lite"/>
    </source>
</evidence>
<dbReference type="Gene3D" id="3.30.70.3290">
    <property type="match status" value="1"/>
</dbReference>
<dbReference type="SMART" id="SM00827">
    <property type="entry name" value="PKS_AT"/>
    <property type="match status" value="1"/>
</dbReference>
<dbReference type="InterPro" id="IPR057326">
    <property type="entry name" value="KR_dom"/>
</dbReference>
<dbReference type="Pfam" id="PF16197">
    <property type="entry name" value="KAsynt_C_assoc"/>
    <property type="match status" value="1"/>
</dbReference>
<evidence type="ECO:0000256" key="1">
    <source>
        <dbReference type="ARBA" id="ARBA00022450"/>
    </source>
</evidence>
<dbReference type="Pfam" id="PF02801">
    <property type="entry name" value="Ketoacyl-synt_C"/>
    <property type="match status" value="1"/>
</dbReference>
<dbReference type="InterPro" id="IPR001227">
    <property type="entry name" value="Ac_transferase_dom_sf"/>
</dbReference>
<dbReference type="EMBL" id="ML742027">
    <property type="protein sequence ID" value="KAE8154714.1"/>
    <property type="molecule type" value="Genomic_DNA"/>
</dbReference>
<dbReference type="InterPro" id="IPR014043">
    <property type="entry name" value="Acyl_transferase_dom"/>
</dbReference>
<dbReference type="InterPro" id="IPR013154">
    <property type="entry name" value="ADH-like_N"/>
</dbReference>
<dbReference type="Gene3D" id="3.40.366.10">
    <property type="entry name" value="Malonyl-Coenzyme A Acyl Carrier Protein, domain 2"/>
    <property type="match status" value="1"/>
</dbReference>
<dbReference type="PROSITE" id="PS52004">
    <property type="entry name" value="KS3_2"/>
    <property type="match status" value="1"/>
</dbReference>
<dbReference type="Gene3D" id="1.10.1200.10">
    <property type="entry name" value="ACP-like"/>
    <property type="match status" value="1"/>
</dbReference>
<dbReference type="InterPro" id="IPR049551">
    <property type="entry name" value="PKS_DH_C"/>
</dbReference>
<dbReference type="GO" id="GO:0006633">
    <property type="term" value="P:fatty acid biosynthetic process"/>
    <property type="evidence" value="ECO:0007669"/>
    <property type="project" value="InterPro"/>
</dbReference>
<feature type="domain" description="PKS/mFAS DH" evidence="12">
    <location>
        <begin position="940"/>
        <end position="1251"/>
    </location>
</feature>
<dbReference type="PROSITE" id="PS00606">
    <property type="entry name" value="KS3_1"/>
    <property type="match status" value="1"/>
</dbReference>
<dbReference type="Proteomes" id="UP000325780">
    <property type="component" value="Unassembled WGS sequence"/>
</dbReference>
<organism evidence="13 14">
    <name type="scientific">Aspergillus avenaceus</name>
    <dbReference type="NCBI Taxonomy" id="36643"/>
    <lineage>
        <taxon>Eukaryota</taxon>
        <taxon>Fungi</taxon>
        <taxon>Dikarya</taxon>
        <taxon>Ascomycota</taxon>
        <taxon>Pezizomycotina</taxon>
        <taxon>Eurotiomycetes</taxon>
        <taxon>Eurotiomycetidae</taxon>
        <taxon>Eurotiales</taxon>
        <taxon>Aspergillaceae</taxon>
        <taxon>Aspergillus</taxon>
        <taxon>Aspergillus subgen. Circumdati</taxon>
    </lineage>
</organism>
<dbReference type="SMART" id="SM00826">
    <property type="entry name" value="PKS_DH"/>
    <property type="match status" value="1"/>
</dbReference>
<dbReference type="InterPro" id="IPR029063">
    <property type="entry name" value="SAM-dependent_MTases_sf"/>
</dbReference>
<evidence type="ECO:0000256" key="6">
    <source>
        <dbReference type="ARBA" id="ARBA00023268"/>
    </source>
</evidence>
<dbReference type="InterPro" id="IPR020843">
    <property type="entry name" value="ER"/>
</dbReference>
<keyword evidence="5" id="KW-0560">Oxidoreductase</keyword>
<dbReference type="GO" id="GO:0016491">
    <property type="term" value="F:oxidoreductase activity"/>
    <property type="evidence" value="ECO:0007669"/>
    <property type="project" value="UniProtKB-KW"/>
</dbReference>
<dbReference type="GO" id="GO:0004315">
    <property type="term" value="F:3-oxoacyl-[acyl-carrier-protein] synthase activity"/>
    <property type="evidence" value="ECO:0007669"/>
    <property type="project" value="InterPro"/>
</dbReference>
<dbReference type="InterPro" id="IPR050091">
    <property type="entry name" value="PKS_NRPS_Biosynth_Enz"/>
</dbReference>
<dbReference type="Gene3D" id="3.40.47.10">
    <property type="match status" value="1"/>
</dbReference>
<reference evidence="13 14" key="1">
    <citation type="submission" date="2019-04" db="EMBL/GenBank/DDBJ databases">
        <title>Friends and foes A comparative genomics study of 23 Aspergillus species from section Flavi.</title>
        <authorList>
            <consortium name="DOE Joint Genome Institute"/>
            <person name="Kjaerbolling I."/>
            <person name="Vesth T."/>
            <person name="Frisvad J.C."/>
            <person name="Nybo J.L."/>
            <person name="Theobald S."/>
            <person name="Kildgaard S."/>
            <person name="Isbrandt T."/>
            <person name="Kuo A."/>
            <person name="Sato A."/>
            <person name="Lyhne E.K."/>
            <person name="Kogle M.E."/>
            <person name="Wiebenga A."/>
            <person name="Kun R.S."/>
            <person name="Lubbers R.J."/>
            <person name="Makela M.R."/>
            <person name="Barry K."/>
            <person name="Chovatia M."/>
            <person name="Clum A."/>
            <person name="Daum C."/>
            <person name="Haridas S."/>
            <person name="He G."/>
            <person name="LaButti K."/>
            <person name="Lipzen A."/>
            <person name="Mondo S."/>
            <person name="Riley R."/>
            <person name="Salamov A."/>
            <person name="Simmons B.A."/>
            <person name="Magnuson J.K."/>
            <person name="Henrissat B."/>
            <person name="Mortensen U.H."/>
            <person name="Larsen T.O."/>
            <person name="Devries R.P."/>
            <person name="Grigoriev I.V."/>
            <person name="Machida M."/>
            <person name="Baker S.E."/>
            <person name="Andersen M.R."/>
        </authorList>
    </citation>
    <scope>NUCLEOTIDE SEQUENCE [LARGE SCALE GENOMIC DNA]</scope>
    <source>
        <strain evidence="13 14">IBT 18842</strain>
    </source>
</reference>
<dbReference type="GO" id="GO:0004312">
    <property type="term" value="F:fatty acid synthase activity"/>
    <property type="evidence" value="ECO:0007669"/>
    <property type="project" value="TreeGrafter"/>
</dbReference>
<dbReference type="Pfam" id="PF00698">
    <property type="entry name" value="Acyl_transf_1"/>
    <property type="match status" value="1"/>
</dbReference>
<accession>A0A5N6U7Y8</accession>
<sequence length="2514" mass="278508">MVEPIAIVGAGCRLPGGVNNTNDLWDLLMEGRSGYSDMPKDRMNIDAWYHPESVRPGSIVSKGGFFCQHDLHEFDNDFFGITAVEASTMDPAQKQLLEVAYEAFESASVSLDELRGSSTGVYVGNFGLDETLKAMKDSEFLSTYTSTGTGGTILSNRISYVFDLKGPSLTLDTACSSSLYALHLACAGLRNGDCSSALVCAPNAIRSIEAHLMSSRLGAISKTSRCHTFDEKADGYARADGFCATYIMRLSSALERRLPIRGIIRGTAIGANGTGIGLTHPDSEGQAAVIRKCYASAGLSDLSQTGYFECHGTGTPVGDPIETNAVSSVFAATRTHQNPLLIGSVKTNLGHSEAAAGLTALLKVSLAIEKGVIPATIDITKVNPAIKLDEWKLKIVTQPMPWPPNIPIRRASVNSFGYGGANAHIILEAVDSVLDEFKLTLRPPMSVSSRSLNASTAPTGNDSEEERRSRRSTPPTSDANSASIDRLHDKNLPKLIMCSAKNEMSLESTIKSVRDILKGPAAAEDVALTLSRRSKFNHRAVTIVSNKEEPIFVRGEIPKGVTKLGFIFTGQGAQWPQMGKDLLIIPEFGAAIQKIDEELSTLPLAPTWTVKEMLTTDLSVGEMDEPCVAQILSSAVELALVDLLAKWKIIPELVGGHSAGEIAAAYCARYLTRREAVAVAYYRGHVVSKTSQPPGGMLAVGVSAEAAEKLLPADGTVVIGAVNSPRSVTLSGNAESIIAIQKDLEASKVFHRLLATKGRSYHSPYMKSAAEAYNQTLQTLARDRPTPKLRAKFYSTVTGSLWSEREIPTSYWRQNMESPVLFCQAVAEMRKVGMTHAVEIGPHSTLQSLILDIIKSLQSIDPLPFQYLGAMKRKQDCIRTVLDVAAQLNLGGFDVDTNCINGECGALILDLPGYAWDHSMKHVSENRADREWRFRGHPRHDLLGSKTPGSAVSVTIWRNVLSVATVPWMRDHKLGEHYVFPAAGFMSMAVEALRQTLSEENQHDIGEAGVFVLEDVDIGAALMVDEEIEVFFTLKKQHLGSTTISSRWWEFNISSVKDAGSTEHAKGRISWTHQSEQYECAELPSSTLPFRERVPSSYWYEELTKAKGLIFGRSFQRLSDIDLDLHEHRARAAINLSMDQELTGMAYESDYVVHPTILDNCLQLSVLAAGKGDSHQAYVPVSVSRLTIFEEQTWCRVSPVDRRLAQLEASGQHIGFKGLHGSVELRDSDSGQMMISLQDLRLIGVAASVNPAPREPFWRLVWDDDYNAITKENEDVYFPQEQYWPKQYNYSRKRRAYFVQMAIRQFSQLYPELLTSEPINVENKHFMAWVHWLLQETERNHPEMYHMTPEKREIEIEKERPLAPPGTEWTWALYDNLHRIIRGEISVLDIATDNELLGKFYAMQLIYDKFTRVVEILGYKQPNMRILEIGAGTGSASELILNALTTGGTKRYTQFIYTDISTSFFIHASERFSRFEDIEYRVYDMDRDPEEQGYEAGSFDLVIASCTVHVTANITHALQSIRKLLKVSGKLLLLEITAEWHDQTFSMGMLPGFYKGYDEGRTRHPFWSAEQWAEAFPKAHFRSELSVNDIPQDHGFTVLVASAVAIPSLNSPVPEAPQHGSSITLVHLGNPGPIAEHLTNFAWAERLVVHQRTLVRLGCQATGDWIGSKRIIVLAELERYIWPTITEAEWTEFQKMMRAAESILWVTQGGLMAGEDPHASLVNGFFQCLDINPNIRAASMDFEKSSPHDHNMACAILHRERMLPTEADKQFRQYRGKWVIPRLVPDQRLNKDFNQAYHLDQRSSETPLKDIGPFRIGTTDPGRLSALVFRPDHRILESPLNAYEVQVDVRAVGMNMVELSVLTGSYDASDMSSEFAGLIIHVGSDVHDLCVGDRVFGLYGGQFGNVLRLPALACQKARDNESFEQLATLPLAYCTALYAVEKVGHLQPGETVLIQSATGGFGIAAIALARLHHADIYVTAGSESKRRLLQEMGIPVDHIFDSRSTGVYGKLKAATGGRGFDLVLNTSSGDYFRGVSLPLVAPMGRFIELKKNDILDKGTINLKHLKEGATLIPVDMHYICHHQPEILFRLMKTIGELYHTGQIDPLPLHSYPISQISQAYAEFSRFQHTGKLVLSYDPDHKIPYLHEPSPVRFDPSAAYLIVGGLRGIGSHLSKWMVRQGAKHLVFLARSPTVNGPKDVQKTISHLTEMGAVVHTVQGSVCDRHDVERAFTVSGLPIRGIINSALVLRNMDFVRLTVQDVHDTLRPKLKGNENLYAVSQKLDLSLDFFIMLSSLTSISHAATQASYSAANCFMDEYARHLRRRGVRATSILLGVIGDAGFISRNQHNMMHLMRNGHYVTVGSELMEQLAIALFRPEPVDAWGVENPVALGTEPAKLRRLVDSGNVPEPLWDRDARWGIIGVHAMSQGSRDDAGLRRAAPATKAKDLVIERLAKLLWLPMEKLEPDTSLAALGIDSMIASEFRHWIYQTFKKNIGLMDMIASDMTPGKLATLLEG</sequence>
<dbReference type="InterPro" id="IPR016035">
    <property type="entry name" value="Acyl_Trfase/lysoPLipase"/>
</dbReference>
<dbReference type="Pfam" id="PF14765">
    <property type="entry name" value="PS-DH"/>
    <property type="match status" value="1"/>
</dbReference>
<name>A0A5N6U7Y8_ASPAV</name>
<dbReference type="SUPFAM" id="SSF50129">
    <property type="entry name" value="GroES-like"/>
    <property type="match status" value="1"/>
</dbReference>
<dbReference type="InterPro" id="IPR020807">
    <property type="entry name" value="PKS_DH"/>
</dbReference>
<dbReference type="OrthoDB" id="329835at2759"/>
<dbReference type="InterPro" id="IPR036736">
    <property type="entry name" value="ACP-like_sf"/>
</dbReference>
<keyword evidence="4" id="KW-0521">NADP</keyword>
<proteinExistence type="predicted"/>
<protein>
    <recommendedName>
        <fullName evidence="15">Carrier domain-containing protein</fullName>
    </recommendedName>
</protein>
<dbReference type="Pfam" id="PF00550">
    <property type="entry name" value="PP-binding"/>
    <property type="match status" value="1"/>
</dbReference>
<feature type="domain" description="Carrier" evidence="10">
    <location>
        <begin position="2438"/>
        <end position="2514"/>
    </location>
</feature>
<dbReference type="InterPro" id="IPR011032">
    <property type="entry name" value="GroES-like_sf"/>
</dbReference>
<keyword evidence="14" id="KW-1185">Reference proteome</keyword>
<dbReference type="InterPro" id="IPR016039">
    <property type="entry name" value="Thiolase-like"/>
</dbReference>
<evidence type="ECO:0000256" key="4">
    <source>
        <dbReference type="ARBA" id="ARBA00022857"/>
    </source>
</evidence>
<dbReference type="CDD" id="cd02440">
    <property type="entry name" value="AdoMet_MTases"/>
    <property type="match status" value="1"/>
</dbReference>
<dbReference type="PANTHER" id="PTHR43775:SF50">
    <property type="entry name" value="HIGHLY REDUCING POLYKETIDE SYNTHASE SRDA"/>
    <property type="match status" value="1"/>
</dbReference>
<feature type="region of interest" description="Disordered" evidence="9">
    <location>
        <begin position="447"/>
        <end position="484"/>
    </location>
</feature>
<evidence type="ECO:0000259" key="10">
    <source>
        <dbReference type="PROSITE" id="PS50075"/>
    </source>
</evidence>
<feature type="domain" description="Ketosynthase family 3 (KS3)" evidence="11">
    <location>
        <begin position="2"/>
        <end position="429"/>
    </location>
</feature>
<dbReference type="Pfam" id="PF00109">
    <property type="entry name" value="ketoacyl-synt"/>
    <property type="match status" value="1"/>
</dbReference>
<dbReference type="SMART" id="SM00829">
    <property type="entry name" value="PKS_ER"/>
    <property type="match status" value="1"/>
</dbReference>
<dbReference type="Pfam" id="PF13602">
    <property type="entry name" value="ADH_zinc_N_2"/>
    <property type="match status" value="1"/>
</dbReference>
<dbReference type="Gene3D" id="3.10.129.110">
    <property type="entry name" value="Polyketide synthase dehydratase"/>
    <property type="match status" value="1"/>
</dbReference>
<dbReference type="InterPro" id="IPR018201">
    <property type="entry name" value="Ketoacyl_synth_AS"/>
</dbReference>
<dbReference type="SMART" id="SM00822">
    <property type="entry name" value="PKS_KR"/>
    <property type="match status" value="1"/>
</dbReference>
<evidence type="ECO:0000259" key="11">
    <source>
        <dbReference type="PROSITE" id="PS52004"/>
    </source>
</evidence>
<dbReference type="InterPro" id="IPR013968">
    <property type="entry name" value="PKS_KR"/>
</dbReference>
<gene>
    <name evidence="13" type="ORF">BDV25DRAFT_135634</name>
</gene>
<keyword evidence="1" id="KW-0596">Phosphopantetheine</keyword>
<dbReference type="Gene3D" id="3.90.180.10">
    <property type="entry name" value="Medium-chain alcohol dehydrogenases, catalytic domain"/>
    <property type="match status" value="1"/>
</dbReference>
<dbReference type="InterPro" id="IPR036291">
    <property type="entry name" value="NAD(P)-bd_dom_sf"/>
</dbReference>
<dbReference type="Pfam" id="PF08240">
    <property type="entry name" value="ADH_N"/>
    <property type="match status" value="1"/>
</dbReference>
<feature type="active site" description="Proton acceptor; for dehydratase activity" evidence="8">
    <location>
        <position position="972"/>
    </location>
</feature>
<keyword evidence="7" id="KW-0012">Acyltransferase</keyword>
<dbReference type="InterPro" id="IPR049900">
    <property type="entry name" value="PKS_mFAS_DH"/>
</dbReference>
<evidence type="ECO:0000256" key="2">
    <source>
        <dbReference type="ARBA" id="ARBA00022553"/>
    </source>
</evidence>
<feature type="compositionally biased region" description="Polar residues" evidence="9">
    <location>
        <begin position="447"/>
        <end position="461"/>
    </location>
</feature>
<dbReference type="Gene3D" id="3.40.50.720">
    <property type="entry name" value="NAD(P)-binding Rossmann-like Domain"/>
    <property type="match status" value="2"/>
</dbReference>
<dbReference type="SUPFAM" id="SSF55048">
    <property type="entry name" value="Probable ACP-binding domain of malonyl-CoA ACP transacylase"/>
    <property type="match status" value="1"/>
</dbReference>
<evidence type="ECO:0000256" key="3">
    <source>
        <dbReference type="ARBA" id="ARBA00022679"/>
    </source>
</evidence>
<evidence type="ECO:0000313" key="14">
    <source>
        <dbReference type="Proteomes" id="UP000325780"/>
    </source>
</evidence>
<dbReference type="SUPFAM" id="SSF47336">
    <property type="entry name" value="ACP-like"/>
    <property type="match status" value="1"/>
</dbReference>
<dbReference type="PROSITE" id="PS52019">
    <property type="entry name" value="PKS_MFAS_DH"/>
    <property type="match status" value="1"/>
</dbReference>
<dbReference type="SUPFAM" id="SSF53901">
    <property type="entry name" value="Thiolase-like"/>
    <property type="match status" value="1"/>
</dbReference>
<feature type="region of interest" description="C-terminal hotdog fold" evidence="8">
    <location>
        <begin position="1091"/>
        <end position="1251"/>
    </location>
</feature>
<keyword evidence="2" id="KW-0597">Phosphoprotein</keyword>
<dbReference type="InterPro" id="IPR049552">
    <property type="entry name" value="PKS_DH_N"/>
</dbReference>
<dbReference type="Pfam" id="PF08659">
    <property type="entry name" value="KR"/>
    <property type="match status" value="1"/>
</dbReference>
<evidence type="ECO:0000256" key="7">
    <source>
        <dbReference type="ARBA" id="ARBA00023315"/>
    </source>
</evidence>
<dbReference type="SUPFAM" id="SSF52151">
    <property type="entry name" value="FabD/lysophospholipase-like"/>
    <property type="match status" value="1"/>
</dbReference>
<dbReference type="InterPro" id="IPR032821">
    <property type="entry name" value="PKS_assoc"/>
</dbReference>
<dbReference type="SMART" id="SM00825">
    <property type="entry name" value="PKS_KS"/>
    <property type="match status" value="1"/>
</dbReference>
<dbReference type="InterPro" id="IPR016036">
    <property type="entry name" value="Malonyl_transacylase_ACP-bd"/>
</dbReference>
<evidence type="ECO:0000256" key="8">
    <source>
        <dbReference type="PROSITE-ProRule" id="PRU01363"/>
    </source>
</evidence>
<dbReference type="InterPro" id="IPR013217">
    <property type="entry name" value="Methyltransf_12"/>
</dbReference>
<dbReference type="SUPFAM" id="SSF53335">
    <property type="entry name" value="S-adenosyl-L-methionine-dependent methyltransferases"/>
    <property type="match status" value="1"/>
</dbReference>
<evidence type="ECO:0000313" key="13">
    <source>
        <dbReference type="EMBL" id="KAE8154714.1"/>
    </source>
</evidence>
<dbReference type="Pfam" id="PF21089">
    <property type="entry name" value="PKS_DH_N"/>
    <property type="match status" value="1"/>
</dbReference>
<dbReference type="PANTHER" id="PTHR43775">
    <property type="entry name" value="FATTY ACID SYNTHASE"/>
    <property type="match status" value="1"/>
</dbReference>
<dbReference type="CDD" id="cd05195">
    <property type="entry name" value="enoyl_red"/>
    <property type="match status" value="1"/>
</dbReference>
<dbReference type="InterPro" id="IPR014030">
    <property type="entry name" value="Ketoacyl_synth_N"/>
</dbReference>
<feature type="active site" description="Proton donor; for dehydratase activity" evidence="8">
    <location>
        <position position="1159"/>
    </location>
</feature>
<dbReference type="InterPro" id="IPR020841">
    <property type="entry name" value="PKS_Beta-ketoAc_synthase_dom"/>
</dbReference>
<keyword evidence="3" id="KW-0808">Transferase</keyword>
<dbReference type="Gene3D" id="3.40.50.150">
    <property type="entry name" value="Vaccinia Virus protein VP39"/>
    <property type="match status" value="1"/>
</dbReference>
<evidence type="ECO:0000256" key="5">
    <source>
        <dbReference type="ARBA" id="ARBA00023002"/>
    </source>
</evidence>